<evidence type="ECO:0000313" key="4">
    <source>
        <dbReference type="Proteomes" id="UP000539953"/>
    </source>
</evidence>
<organism evidence="3 4">
    <name type="scientific">Catenisphaera adipataccumulans</name>
    <dbReference type="NCBI Taxonomy" id="700500"/>
    <lineage>
        <taxon>Bacteria</taxon>
        <taxon>Bacillati</taxon>
        <taxon>Bacillota</taxon>
        <taxon>Erysipelotrichia</taxon>
        <taxon>Erysipelotrichales</taxon>
        <taxon>Erysipelotrichaceae</taxon>
        <taxon>Catenisphaera</taxon>
    </lineage>
</organism>
<feature type="compositionally biased region" description="Polar residues" evidence="1">
    <location>
        <begin position="460"/>
        <end position="471"/>
    </location>
</feature>
<reference evidence="3 4" key="1">
    <citation type="submission" date="2020-08" db="EMBL/GenBank/DDBJ databases">
        <title>Genomic Encyclopedia of Type Strains, Phase IV (KMG-IV): sequencing the most valuable type-strain genomes for metagenomic binning, comparative biology and taxonomic classification.</title>
        <authorList>
            <person name="Goeker M."/>
        </authorList>
    </citation>
    <scope>NUCLEOTIDE SEQUENCE [LARGE SCALE GENOMIC DNA]</scope>
    <source>
        <strain evidence="3 4">DSM 25799</strain>
    </source>
</reference>
<gene>
    <name evidence="3" type="ORF">HNQ47_001587</name>
</gene>
<protein>
    <submittedName>
        <fullName evidence="3">Uncharacterized protein</fullName>
    </submittedName>
</protein>
<comment type="caution">
    <text evidence="3">The sequence shown here is derived from an EMBL/GenBank/DDBJ whole genome shotgun (WGS) entry which is preliminary data.</text>
</comment>
<feature type="compositionally biased region" description="Basic and acidic residues" evidence="1">
    <location>
        <begin position="113"/>
        <end position="123"/>
    </location>
</feature>
<feature type="transmembrane region" description="Helical" evidence="2">
    <location>
        <begin position="234"/>
        <end position="253"/>
    </location>
</feature>
<name>A0A7W8CXR3_9FIRM</name>
<dbReference type="EMBL" id="JACHHK010000006">
    <property type="protein sequence ID" value="MBB5183552.1"/>
    <property type="molecule type" value="Genomic_DNA"/>
</dbReference>
<proteinExistence type="predicted"/>
<evidence type="ECO:0000256" key="1">
    <source>
        <dbReference type="SAM" id="MobiDB-lite"/>
    </source>
</evidence>
<keyword evidence="2" id="KW-0472">Membrane</keyword>
<evidence type="ECO:0000313" key="3">
    <source>
        <dbReference type="EMBL" id="MBB5183552.1"/>
    </source>
</evidence>
<feature type="compositionally biased region" description="Low complexity" evidence="1">
    <location>
        <begin position="416"/>
        <end position="459"/>
    </location>
</feature>
<evidence type="ECO:0000256" key="2">
    <source>
        <dbReference type="SAM" id="Phobius"/>
    </source>
</evidence>
<keyword evidence="2" id="KW-0812">Transmembrane</keyword>
<feature type="compositionally biased region" description="Basic and acidic residues" evidence="1">
    <location>
        <begin position="55"/>
        <end position="81"/>
    </location>
</feature>
<feature type="compositionally biased region" description="Acidic residues" evidence="1">
    <location>
        <begin position="183"/>
        <end position="193"/>
    </location>
</feature>
<keyword evidence="4" id="KW-1185">Reference proteome</keyword>
<dbReference type="RefSeq" id="WP_183328849.1">
    <property type="nucleotide sequence ID" value="NZ_JACHHK010000006.1"/>
</dbReference>
<dbReference type="AlphaFoldDB" id="A0A7W8CXR3"/>
<accession>A0A7W8CXR3</accession>
<sequence>MSKEEKKNSPYEIDDFAQALLDKKTETVIHADDPVDEGPKTDREDAEQKLSSALDRLRKERGQKSIEQEERDYSIRFHDPMEMDEFDTASFRMDDEMTQQAVVETALHGVQPKRAEKEEKTETNESTAEQAEPKPNKKQPFWKRRKTRSKPAKPKADKEGKPGSQKIQKNQEARPKSAVQEFFESEEPADPTEAEPTKEENNAGTEPAAEISTRRFALHRKQKPPKSPRQKMKWIVILTVFLAGALLLCAYSYKVIVYDPAHLVTEQQQKYYDQFVSYADEWDMLSDTEKNELISSPMQKKYKKLNEQQKTDINAYFKEQTGKTLTARIKELKQKKTNKSLEKDENYQTIIAYLNDWDTYDDSTKSLVVQYKDMYKQLNSYLQDKVNDLSKKKTDKSFLTLIQEYETTDEEETETDTSTSTDSESTDTQTTQSDQAQTDSQQATDTYSTQTDSTQTDTQGQYDYYNTQMPA</sequence>
<feature type="compositionally biased region" description="Basic residues" evidence="1">
    <location>
        <begin position="136"/>
        <end position="153"/>
    </location>
</feature>
<feature type="compositionally biased region" description="Basic and acidic residues" evidence="1">
    <location>
        <begin position="24"/>
        <end position="48"/>
    </location>
</feature>
<feature type="region of interest" description="Disordered" evidence="1">
    <location>
        <begin position="24"/>
        <end position="226"/>
    </location>
</feature>
<dbReference type="Proteomes" id="UP000539953">
    <property type="component" value="Unassembled WGS sequence"/>
</dbReference>
<feature type="compositionally biased region" description="Acidic residues" evidence="1">
    <location>
        <begin position="406"/>
        <end position="415"/>
    </location>
</feature>
<keyword evidence="2" id="KW-1133">Transmembrane helix</keyword>
<feature type="compositionally biased region" description="Basic residues" evidence="1">
    <location>
        <begin position="216"/>
        <end position="226"/>
    </location>
</feature>
<feature type="region of interest" description="Disordered" evidence="1">
    <location>
        <begin position="404"/>
        <end position="471"/>
    </location>
</feature>